<organism evidence="2 3">
    <name type="scientific">Carnegiea gigantea</name>
    <dbReference type="NCBI Taxonomy" id="171969"/>
    <lineage>
        <taxon>Eukaryota</taxon>
        <taxon>Viridiplantae</taxon>
        <taxon>Streptophyta</taxon>
        <taxon>Embryophyta</taxon>
        <taxon>Tracheophyta</taxon>
        <taxon>Spermatophyta</taxon>
        <taxon>Magnoliopsida</taxon>
        <taxon>eudicotyledons</taxon>
        <taxon>Gunneridae</taxon>
        <taxon>Pentapetalae</taxon>
        <taxon>Caryophyllales</taxon>
        <taxon>Cactineae</taxon>
        <taxon>Cactaceae</taxon>
        <taxon>Cactoideae</taxon>
        <taxon>Echinocereeae</taxon>
        <taxon>Carnegiea</taxon>
    </lineage>
</organism>
<sequence>MESALEELWLSNFQAWVGVTGGRSGRLVDRKRPVTWKRGRALGQTTKPPSPVMTVRSEARERKSDNGREIEREKPSYVPQLPQHRAGGRVCKGKLPLVFEESSTLRPSLLPENYHDLCPNFNLLMAMRRAHNSRIPKMVQAIFYTMVLNDDAELGLSSRIAMDCMMSALRELNAQPPKNQFRELKKIPYTVPIFEPGIPSWSSCEYSSTPSILNIEEEVSYPWEINIAAPGLTDVQERRMAKPQSTPRIRTPDELLAEGTTEGNLWPTAEVMPTSTSSLRDGALTSSSSNEASTSSSLDGASTSSSSRGASSSLRRVVPRKRDRAQVEPVFEVVTGGTVFPRAPVHSNREDGSSTYFPNPNVVPSLKRTALEKKRLLPAGYRCVILEADAIVNRPPPNG</sequence>
<feature type="region of interest" description="Disordered" evidence="1">
    <location>
        <begin position="41"/>
        <end position="74"/>
    </location>
</feature>
<reference evidence="2" key="1">
    <citation type="submission" date="2022-04" db="EMBL/GenBank/DDBJ databases">
        <title>Carnegiea gigantea Genome sequencing and assembly v2.</title>
        <authorList>
            <person name="Copetti D."/>
            <person name="Sanderson M.J."/>
            <person name="Burquez A."/>
            <person name="Wojciechowski M.F."/>
        </authorList>
    </citation>
    <scope>NUCLEOTIDE SEQUENCE</scope>
    <source>
        <strain evidence="2">SGP5-SGP5p</strain>
        <tissue evidence="2">Aerial part</tissue>
    </source>
</reference>
<dbReference type="AlphaFoldDB" id="A0A9Q1GHE7"/>
<dbReference type="Proteomes" id="UP001153076">
    <property type="component" value="Unassembled WGS sequence"/>
</dbReference>
<evidence type="ECO:0000313" key="3">
    <source>
        <dbReference type="Proteomes" id="UP001153076"/>
    </source>
</evidence>
<keyword evidence="3" id="KW-1185">Reference proteome</keyword>
<evidence type="ECO:0000313" key="2">
    <source>
        <dbReference type="EMBL" id="KAJ8420701.1"/>
    </source>
</evidence>
<feature type="region of interest" description="Disordered" evidence="1">
    <location>
        <begin position="236"/>
        <end position="322"/>
    </location>
</feature>
<feature type="compositionally biased region" description="Basic and acidic residues" evidence="1">
    <location>
        <begin position="57"/>
        <end position="74"/>
    </location>
</feature>
<dbReference type="EMBL" id="JAKOGI010003209">
    <property type="protein sequence ID" value="KAJ8420701.1"/>
    <property type="molecule type" value="Genomic_DNA"/>
</dbReference>
<proteinExistence type="predicted"/>
<evidence type="ECO:0000256" key="1">
    <source>
        <dbReference type="SAM" id="MobiDB-lite"/>
    </source>
</evidence>
<gene>
    <name evidence="2" type="ORF">Cgig2_012719</name>
</gene>
<feature type="compositionally biased region" description="Low complexity" evidence="1">
    <location>
        <begin position="286"/>
        <end position="315"/>
    </location>
</feature>
<accession>A0A9Q1GHE7</accession>
<name>A0A9Q1GHE7_9CARY</name>
<protein>
    <submittedName>
        <fullName evidence="2">Uncharacterized protein</fullName>
    </submittedName>
</protein>
<comment type="caution">
    <text evidence="2">The sequence shown here is derived from an EMBL/GenBank/DDBJ whole genome shotgun (WGS) entry which is preliminary data.</text>
</comment>